<protein>
    <submittedName>
        <fullName evidence="5">Por secretion system C-terminal sorting domain-containing protein</fullName>
    </submittedName>
</protein>
<dbReference type="Gene3D" id="2.60.120.200">
    <property type="match status" value="1"/>
</dbReference>
<dbReference type="SUPFAM" id="SSF49899">
    <property type="entry name" value="Concanavalin A-like lectins/glucanases"/>
    <property type="match status" value="1"/>
</dbReference>
<organism evidence="5 6">
    <name type="scientific">Dokdonia pacifica</name>
    <dbReference type="NCBI Taxonomy" id="1627892"/>
    <lineage>
        <taxon>Bacteria</taxon>
        <taxon>Pseudomonadati</taxon>
        <taxon>Bacteroidota</taxon>
        <taxon>Flavobacteriia</taxon>
        <taxon>Flavobacteriales</taxon>
        <taxon>Flavobacteriaceae</taxon>
        <taxon>Dokdonia</taxon>
    </lineage>
</organism>
<dbReference type="InterPro" id="IPR026444">
    <property type="entry name" value="Secre_tail"/>
</dbReference>
<keyword evidence="2" id="KW-1015">Disulfide bond</keyword>
<dbReference type="Pfam" id="PF13385">
    <property type="entry name" value="Laminin_G_3"/>
    <property type="match status" value="1"/>
</dbReference>
<dbReference type="OrthoDB" id="9801383at2"/>
<keyword evidence="6" id="KW-1185">Reference proteome</keyword>
<dbReference type="PANTHER" id="PTHR47635">
    <property type="entry name" value="CUB DOMAIN-CONTAINING PROTEIN"/>
    <property type="match status" value="1"/>
</dbReference>
<evidence type="ECO:0000256" key="1">
    <source>
        <dbReference type="ARBA" id="ARBA00022729"/>
    </source>
</evidence>
<dbReference type="Proteomes" id="UP000198379">
    <property type="component" value="Unassembled WGS sequence"/>
</dbReference>
<evidence type="ECO:0000256" key="3">
    <source>
        <dbReference type="SAM" id="SignalP"/>
    </source>
</evidence>
<feature type="chain" id="PRO_5012104977" evidence="3">
    <location>
        <begin position="20"/>
        <end position="344"/>
    </location>
</feature>
<dbReference type="GO" id="GO:0004553">
    <property type="term" value="F:hydrolase activity, hydrolyzing O-glycosyl compounds"/>
    <property type="evidence" value="ECO:0007669"/>
    <property type="project" value="UniProtKB-ARBA"/>
</dbReference>
<dbReference type="RefSeq" id="WP_089371911.1">
    <property type="nucleotide sequence ID" value="NZ_BMEP01000007.1"/>
</dbReference>
<evidence type="ECO:0000259" key="4">
    <source>
        <dbReference type="SMART" id="SM00560"/>
    </source>
</evidence>
<evidence type="ECO:0000313" key="5">
    <source>
        <dbReference type="EMBL" id="SNR89610.1"/>
    </source>
</evidence>
<sequence length="344" mass="37961">MKKTLLIFLFIICTITSFAQNHSLNFDGSDDYVDLGQNFAFEATDNFTIEAWVNIRNNGSFQQIIAKLGNGGVSFRGWGFQITNEGYISAFAATEFFTQRIYVEGSQVLEENVWHHVAMTYDGGNEILLYVDGTPETLGVIIADDDIPTISSSAPTHIGNFDNGTAQEHFNGNIDEIRIWNVVRTPEEIAAIYTTELSGNESNLIGYYKMDAADSSCDVQDCNANEAHGTREGANGANDLPQFSDDIPELTDVACGVELDCMLSIEDMEQLEYSMYPNPTSDLISFSGINLNGTTVKLYNMLGSLSKEIQVTNNTISISEMPTGVYFIVATIENTTISRRIIKN</sequence>
<feature type="signal peptide" evidence="3">
    <location>
        <begin position="1"/>
        <end position="19"/>
    </location>
</feature>
<feature type="domain" description="LamG-like jellyroll fold" evidence="4">
    <location>
        <begin position="45"/>
        <end position="187"/>
    </location>
</feature>
<evidence type="ECO:0000256" key="2">
    <source>
        <dbReference type="ARBA" id="ARBA00023157"/>
    </source>
</evidence>
<dbReference type="NCBIfam" id="TIGR04183">
    <property type="entry name" value="Por_Secre_tail"/>
    <property type="match status" value="1"/>
</dbReference>
<accession>A0A239A232</accession>
<dbReference type="GO" id="GO:0005975">
    <property type="term" value="P:carbohydrate metabolic process"/>
    <property type="evidence" value="ECO:0007669"/>
    <property type="project" value="UniProtKB-ARBA"/>
</dbReference>
<gene>
    <name evidence="5" type="ORF">SAMN06265376_10493</name>
</gene>
<reference evidence="5 6" key="1">
    <citation type="submission" date="2017-06" db="EMBL/GenBank/DDBJ databases">
        <authorList>
            <person name="Kim H.J."/>
            <person name="Triplett B.A."/>
        </authorList>
    </citation>
    <scope>NUCLEOTIDE SEQUENCE [LARGE SCALE GENOMIC DNA]</scope>
    <source>
        <strain evidence="5 6">DSM 25597</strain>
    </source>
</reference>
<dbReference type="InterPro" id="IPR006558">
    <property type="entry name" value="LamG-like"/>
</dbReference>
<name>A0A239A232_9FLAO</name>
<proteinExistence type="predicted"/>
<evidence type="ECO:0000313" key="6">
    <source>
        <dbReference type="Proteomes" id="UP000198379"/>
    </source>
</evidence>
<dbReference type="EMBL" id="FZNY01000004">
    <property type="protein sequence ID" value="SNR89610.1"/>
    <property type="molecule type" value="Genomic_DNA"/>
</dbReference>
<dbReference type="SMART" id="SM00560">
    <property type="entry name" value="LamGL"/>
    <property type="match status" value="1"/>
</dbReference>
<keyword evidence="1 3" id="KW-0732">Signal</keyword>
<dbReference type="AlphaFoldDB" id="A0A239A232"/>
<dbReference type="Pfam" id="PF18962">
    <property type="entry name" value="Por_Secre_tail"/>
    <property type="match status" value="1"/>
</dbReference>
<dbReference type="PANTHER" id="PTHR47635:SF2">
    <property type="entry name" value="LAMG-LIKE JELLYROLL FOLD DOMAIN-CONTAINING PROTEIN"/>
    <property type="match status" value="1"/>
</dbReference>
<dbReference type="InterPro" id="IPR013320">
    <property type="entry name" value="ConA-like_dom_sf"/>
</dbReference>